<dbReference type="AlphaFoldDB" id="A0A0B8NP64"/>
<dbReference type="GO" id="GO:0044874">
    <property type="term" value="P:lipoprotein localization to outer membrane"/>
    <property type="evidence" value="ECO:0007669"/>
    <property type="project" value="TreeGrafter"/>
</dbReference>
<protein>
    <submittedName>
        <fullName evidence="1">AttF component of attEFGH ABC transport system</fullName>
    </submittedName>
</protein>
<evidence type="ECO:0000313" key="2">
    <source>
        <dbReference type="Proteomes" id="UP000031671"/>
    </source>
</evidence>
<dbReference type="InterPro" id="IPR051447">
    <property type="entry name" value="Lipoprotein-release_system"/>
</dbReference>
<keyword evidence="2" id="KW-1185">Reference proteome</keyword>
<dbReference type="PANTHER" id="PTHR30489:SF0">
    <property type="entry name" value="LIPOPROTEIN-RELEASING SYSTEM TRANSMEMBRANE PROTEIN LOLE"/>
    <property type="match status" value="1"/>
</dbReference>
<dbReference type="GO" id="GO:0098797">
    <property type="term" value="C:plasma membrane protein complex"/>
    <property type="evidence" value="ECO:0007669"/>
    <property type="project" value="TreeGrafter"/>
</dbReference>
<accession>A0A0B8NP64</accession>
<gene>
    <name evidence="1" type="ORF">JCM19231_3647</name>
</gene>
<reference evidence="1 2" key="1">
    <citation type="submission" date="2015-01" db="EMBL/GenBank/DDBJ databases">
        <title>Vibrio sp. C1 JCM 19231 whole genome shotgun sequence.</title>
        <authorList>
            <person name="Sawabe T."/>
            <person name="Meirelles P."/>
            <person name="Feng G."/>
            <person name="Sayaka M."/>
            <person name="Hattori M."/>
            <person name="Ohkuma M."/>
        </authorList>
    </citation>
    <scope>NUCLEOTIDE SEQUENCE [LARGE SCALE GENOMIC DNA]</scope>
    <source>
        <strain evidence="2">JCM 19231</strain>
    </source>
</reference>
<reference evidence="1 2" key="2">
    <citation type="submission" date="2015-01" db="EMBL/GenBank/DDBJ databases">
        <authorList>
            <consortium name="NBRP consortium"/>
            <person name="Sawabe T."/>
            <person name="Meirelles P."/>
            <person name="Feng G."/>
            <person name="Sayaka M."/>
            <person name="Hattori M."/>
            <person name="Ohkuma M."/>
        </authorList>
    </citation>
    <scope>NUCLEOTIDE SEQUENCE [LARGE SCALE GENOMIC DNA]</scope>
    <source>
        <strain evidence="2">JCM 19231</strain>
    </source>
</reference>
<evidence type="ECO:0000313" key="1">
    <source>
        <dbReference type="EMBL" id="GAM54127.1"/>
    </source>
</evidence>
<dbReference type="Proteomes" id="UP000031671">
    <property type="component" value="Unassembled WGS sequence"/>
</dbReference>
<dbReference type="PANTHER" id="PTHR30489">
    <property type="entry name" value="LIPOPROTEIN-RELEASING SYSTEM TRANSMEMBRANE PROTEIN LOLE"/>
    <property type="match status" value="1"/>
</dbReference>
<organism evidence="1 2">
    <name type="scientific">Vibrio ishigakensis</name>
    <dbReference type="NCBI Taxonomy" id="1481914"/>
    <lineage>
        <taxon>Bacteria</taxon>
        <taxon>Pseudomonadati</taxon>
        <taxon>Pseudomonadota</taxon>
        <taxon>Gammaproteobacteria</taxon>
        <taxon>Vibrionales</taxon>
        <taxon>Vibrionaceae</taxon>
        <taxon>Vibrio</taxon>
    </lineage>
</organism>
<sequence length="239" mass="26664">MAWLSVLVISIPLYLPKTLNALANLFENRNESGLFQYLFAELKELISPLSLAMMALLLAVTANIGMNTLVGSFEYTLKQWLEQRLHADIYISPAQSEMAKVEVALQQFPQVETVYKQFYVDENMQGLPIQLGTKDKATLEQTMVFQSQVADFWDKFYSGKVTAISEPTAVKLGLGLDDKLELDALKSELTIGAIFHDYGSPNGEVLISPELWQQEGFTSCPPALASRSPETKMTCIRPC</sequence>
<dbReference type="EMBL" id="BBRZ01000001">
    <property type="protein sequence ID" value="GAM54127.1"/>
    <property type="molecule type" value="Genomic_DNA"/>
</dbReference>
<proteinExistence type="predicted"/>
<name>A0A0B8NP64_9VIBR</name>
<comment type="caution">
    <text evidence="1">The sequence shown here is derived from an EMBL/GenBank/DDBJ whole genome shotgun (WGS) entry which is preliminary data.</text>
</comment>